<keyword evidence="2" id="KW-1185">Reference proteome</keyword>
<gene>
    <name evidence="1" type="ORF">prwr041_16150</name>
</gene>
<reference evidence="1 2" key="1">
    <citation type="journal article" date="2022" name="Int. J. Syst. Evol. Microbiol.">
        <title>Prevotella herbatica sp. nov., a plant polysaccharide-decomposing anaerobic bacterium isolated from a methanogenic reactor.</title>
        <authorList>
            <person name="Uek A."/>
            <person name="Tonouchi A."/>
            <person name="Kaku N."/>
            <person name="Ueki K."/>
        </authorList>
    </citation>
    <scope>NUCLEOTIDE SEQUENCE [LARGE SCALE GENOMIC DNA]</scope>
    <source>
        <strain evidence="1 2">WR041</strain>
    </source>
</reference>
<name>A0ABN6EIF3_9BACT</name>
<dbReference type="EMBL" id="AP024484">
    <property type="protein sequence ID" value="BCS85722.1"/>
    <property type="molecule type" value="Genomic_DNA"/>
</dbReference>
<evidence type="ECO:0000313" key="1">
    <source>
        <dbReference type="EMBL" id="BCS85722.1"/>
    </source>
</evidence>
<protein>
    <submittedName>
        <fullName evidence="1">Uncharacterized protein</fullName>
    </submittedName>
</protein>
<organism evidence="1 2">
    <name type="scientific">Prevotella herbatica</name>
    <dbReference type="NCBI Taxonomy" id="2801997"/>
    <lineage>
        <taxon>Bacteria</taxon>
        <taxon>Pseudomonadati</taxon>
        <taxon>Bacteroidota</taxon>
        <taxon>Bacteroidia</taxon>
        <taxon>Bacteroidales</taxon>
        <taxon>Prevotellaceae</taxon>
        <taxon>Prevotella</taxon>
    </lineage>
</organism>
<accession>A0ABN6EIF3</accession>
<proteinExistence type="predicted"/>
<dbReference type="Proteomes" id="UP001319045">
    <property type="component" value="Chromosome"/>
</dbReference>
<sequence>MISPNTIDINKATFDRFSPTFTTKGANRAIIKNTLIIQTYQPVNKKKKFIPKGNVPGCNKYLKTK</sequence>
<evidence type="ECO:0000313" key="2">
    <source>
        <dbReference type="Proteomes" id="UP001319045"/>
    </source>
</evidence>